<dbReference type="SUPFAM" id="SSF53335">
    <property type="entry name" value="S-adenosyl-L-methionine-dependent methyltransferases"/>
    <property type="match status" value="1"/>
</dbReference>
<gene>
    <name evidence="1" type="ORF">ACD_71C00031G0002</name>
</gene>
<dbReference type="InterPro" id="IPR029063">
    <property type="entry name" value="SAM-dependent_MTases_sf"/>
</dbReference>
<reference evidence="1" key="1">
    <citation type="journal article" date="2012" name="Science">
        <title>Fermentation, hydrogen, and sulfur metabolism in multiple uncultivated bacterial phyla.</title>
        <authorList>
            <person name="Wrighton K.C."/>
            <person name="Thomas B.C."/>
            <person name="Sharon I."/>
            <person name="Miller C.S."/>
            <person name="Castelle C.J."/>
            <person name="VerBerkmoes N.C."/>
            <person name="Wilkins M.J."/>
            <person name="Hettich R.L."/>
            <person name="Lipton M.S."/>
            <person name="Williams K.H."/>
            <person name="Long P.E."/>
            <person name="Banfield J.F."/>
        </authorList>
    </citation>
    <scope>NUCLEOTIDE SEQUENCE [LARGE SCALE GENOMIC DNA]</scope>
</reference>
<name>K1ZJZ0_9BACT</name>
<evidence type="ECO:0008006" key="2">
    <source>
        <dbReference type="Google" id="ProtNLM"/>
    </source>
</evidence>
<sequence>MPTKALDIGGGKGLLSCLLNKNGWQSTVVDPVDEDVYLTKYKDINTSKRVLLSKKDVVSIPRIKGIFKEEMAKDFDLLIGLHAHGSNLQIIQAAKKYHKDFLLLPCCVIDEPLIKRPGVNWLESLIDYAQNMGFGVKKDTLHFKGQNTLIYTDKYLKPIG</sequence>
<organism evidence="1">
    <name type="scientific">uncultured bacterium</name>
    <name type="common">gcode 4</name>
    <dbReference type="NCBI Taxonomy" id="1234023"/>
    <lineage>
        <taxon>Bacteria</taxon>
        <taxon>environmental samples</taxon>
    </lineage>
</organism>
<evidence type="ECO:0000313" key="1">
    <source>
        <dbReference type="EMBL" id="EKD44723.1"/>
    </source>
</evidence>
<dbReference type="EMBL" id="AMFJ01028762">
    <property type="protein sequence ID" value="EKD44723.1"/>
    <property type="molecule type" value="Genomic_DNA"/>
</dbReference>
<dbReference type="PANTHER" id="PTHR36971">
    <property type="entry name" value="UNNAMED PRODUCT"/>
    <property type="match status" value="1"/>
</dbReference>
<dbReference type="AlphaFoldDB" id="K1ZJZ0"/>
<protein>
    <recommendedName>
        <fullName evidence="2">Methyltransferase domain-containing protein</fullName>
    </recommendedName>
</protein>
<accession>K1ZJZ0</accession>
<proteinExistence type="predicted"/>
<comment type="caution">
    <text evidence="1">The sequence shown here is derived from an EMBL/GenBank/DDBJ whole genome shotgun (WGS) entry which is preliminary data.</text>
</comment>
<dbReference type="PANTHER" id="PTHR36971:SF1">
    <property type="entry name" value="METHYLTRANSFERASE DOMAIN-CONTAINING PROTEIN"/>
    <property type="match status" value="1"/>
</dbReference>